<keyword evidence="3" id="KW-0808">Transferase</keyword>
<keyword evidence="4" id="KW-0812">Transmembrane</keyword>
<evidence type="ECO:0000256" key="2">
    <source>
        <dbReference type="ARBA" id="ARBA00022676"/>
    </source>
</evidence>
<evidence type="ECO:0000313" key="6">
    <source>
        <dbReference type="EMBL" id="PIT94962.1"/>
    </source>
</evidence>
<evidence type="ECO:0000259" key="5">
    <source>
        <dbReference type="Pfam" id="PF00535"/>
    </source>
</evidence>
<evidence type="ECO:0000256" key="3">
    <source>
        <dbReference type="ARBA" id="ARBA00022679"/>
    </source>
</evidence>
<keyword evidence="4" id="KW-0472">Membrane</keyword>
<protein>
    <recommendedName>
        <fullName evidence="5">Glycosyltransferase 2-like domain-containing protein</fullName>
    </recommendedName>
</protein>
<feature type="domain" description="Glycosyltransferase 2-like" evidence="5">
    <location>
        <begin position="9"/>
        <end position="185"/>
    </location>
</feature>
<gene>
    <name evidence="6" type="ORF">COT98_01565</name>
</gene>
<dbReference type="InterPro" id="IPR001173">
    <property type="entry name" value="Glyco_trans_2-like"/>
</dbReference>
<dbReference type="PANTHER" id="PTHR43179:SF12">
    <property type="entry name" value="GALACTOFURANOSYLTRANSFERASE GLFT2"/>
    <property type="match status" value="1"/>
</dbReference>
<reference evidence="7" key="1">
    <citation type="submission" date="2017-09" db="EMBL/GenBank/DDBJ databases">
        <title>Depth-based differentiation of microbial function through sediment-hosted aquifers and enrichment of novel symbionts in the deep terrestrial subsurface.</title>
        <authorList>
            <person name="Probst A.J."/>
            <person name="Ladd B."/>
            <person name="Jarett J.K."/>
            <person name="Geller-Mcgrath D.E."/>
            <person name="Sieber C.M.K."/>
            <person name="Emerson J.B."/>
            <person name="Anantharaman K."/>
            <person name="Thomas B.C."/>
            <person name="Malmstrom R."/>
            <person name="Stieglmeier M."/>
            <person name="Klingl A."/>
            <person name="Woyke T."/>
            <person name="Ryan C.M."/>
            <person name="Banfield J.F."/>
        </authorList>
    </citation>
    <scope>NUCLEOTIDE SEQUENCE [LARGE SCALE GENOMIC DNA]</scope>
</reference>
<organism evidence="6 7">
    <name type="scientific">Candidatus Falkowbacteria bacterium CG10_big_fil_rev_8_21_14_0_10_39_9</name>
    <dbReference type="NCBI Taxonomy" id="1974566"/>
    <lineage>
        <taxon>Bacteria</taxon>
        <taxon>Candidatus Falkowiibacteriota</taxon>
    </lineage>
</organism>
<keyword evidence="2" id="KW-0328">Glycosyltransferase</keyword>
<evidence type="ECO:0000256" key="1">
    <source>
        <dbReference type="ARBA" id="ARBA00006739"/>
    </source>
</evidence>
<keyword evidence="4" id="KW-1133">Transmembrane helix</keyword>
<accession>A0A2M6WQC1</accession>
<dbReference type="GO" id="GO:0016757">
    <property type="term" value="F:glycosyltransferase activity"/>
    <property type="evidence" value="ECO:0007669"/>
    <property type="project" value="UniProtKB-KW"/>
</dbReference>
<sequence>MKLVIGFITYNQVTAKYLPFFGPSLRTALASVSGDYQILAVDNSDATDNANAVYLNNNFPEIDLIPAGSNLGFARAYNLMIERASKLRAEYFLMLNPDMVLTPNSIVRLIEALASDESLGAVAPRILKWDFENNIQTKIIDSDGLSITSSYNFSDRHQGEEVNILEPEMIFGFTGAAALIRVKALVDVAYNNQGHTEYLDELMFVYKEDVDLSYRLQLAGWPIKLIPEALVYHDRTASPAGESWIKVALNRRHKSRQVKRWSFLNQWILVIKYSKLDYPFRVKFRIWFYQLASLVFVLFFETYLISELGHLGKIWPEIKARRQSLKIVVNPIIFEKTMD</sequence>
<name>A0A2M6WQC1_9BACT</name>
<evidence type="ECO:0000256" key="4">
    <source>
        <dbReference type="SAM" id="Phobius"/>
    </source>
</evidence>
<dbReference type="InterPro" id="IPR029044">
    <property type="entry name" value="Nucleotide-diphossugar_trans"/>
</dbReference>
<dbReference type="Pfam" id="PF00535">
    <property type="entry name" value="Glycos_transf_2"/>
    <property type="match status" value="1"/>
</dbReference>
<comment type="similarity">
    <text evidence="1">Belongs to the glycosyltransferase 2 family.</text>
</comment>
<proteinExistence type="inferred from homology"/>
<dbReference type="EMBL" id="PFAQ01000026">
    <property type="protein sequence ID" value="PIT94962.1"/>
    <property type="molecule type" value="Genomic_DNA"/>
</dbReference>
<comment type="caution">
    <text evidence="6">The sequence shown here is derived from an EMBL/GenBank/DDBJ whole genome shotgun (WGS) entry which is preliminary data.</text>
</comment>
<evidence type="ECO:0000313" key="7">
    <source>
        <dbReference type="Proteomes" id="UP000228900"/>
    </source>
</evidence>
<feature type="transmembrane region" description="Helical" evidence="4">
    <location>
        <begin position="286"/>
        <end position="305"/>
    </location>
</feature>
<dbReference type="PANTHER" id="PTHR43179">
    <property type="entry name" value="RHAMNOSYLTRANSFERASE WBBL"/>
    <property type="match status" value="1"/>
</dbReference>
<dbReference type="SUPFAM" id="SSF53448">
    <property type="entry name" value="Nucleotide-diphospho-sugar transferases"/>
    <property type="match status" value="1"/>
</dbReference>
<dbReference type="Gene3D" id="3.90.550.10">
    <property type="entry name" value="Spore Coat Polysaccharide Biosynthesis Protein SpsA, Chain A"/>
    <property type="match status" value="1"/>
</dbReference>
<dbReference type="Proteomes" id="UP000228900">
    <property type="component" value="Unassembled WGS sequence"/>
</dbReference>
<dbReference type="AlphaFoldDB" id="A0A2M6WQC1"/>